<evidence type="ECO:0000259" key="4">
    <source>
        <dbReference type="Pfam" id="PF13490"/>
    </source>
</evidence>
<gene>
    <name evidence="5" type="ORF">EFBL_0022</name>
</gene>
<keyword evidence="3" id="KW-0812">Transmembrane</keyword>
<evidence type="ECO:0000256" key="2">
    <source>
        <dbReference type="ARBA" id="ARBA00024438"/>
    </source>
</evidence>
<evidence type="ECO:0000313" key="6">
    <source>
        <dbReference type="Proteomes" id="UP000217785"/>
    </source>
</evidence>
<dbReference type="Gene3D" id="1.10.10.1320">
    <property type="entry name" value="Anti-sigma factor, zinc-finger domain"/>
    <property type="match status" value="1"/>
</dbReference>
<keyword evidence="3" id="KW-1133">Transmembrane helix</keyword>
<name>A0A292YI89_9BACL</name>
<dbReference type="EMBL" id="BDUF01000002">
    <property type="protein sequence ID" value="GAX88413.1"/>
    <property type="molecule type" value="Genomic_DNA"/>
</dbReference>
<dbReference type="AlphaFoldDB" id="A0A292YI89"/>
<evidence type="ECO:0000256" key="1">
    <source>
        <dbReference type="ARBA" id="ARBA00024353"/>
    </source>
</evidence>
<dbReference type="Pfam" id="PF13490">
    <property type="entry name" value="zf-HC2"/>
    <property type="match status" value="1"/>
</dbReference>
<feature type="transmembrane region" description="Helical" evidence="3">
    <location>
        <begin position="84"/>
        <end position="106"/>
    </location>
</feature>
<organism evidence="5 6">
    <name type="scientific">Effusibacillus lacus</name>
    <dbReference type="NCBI Taxonomy" id="1348429"/>
    <lineage>
        <taxon>Bacteria</taxon>
        <taxon>Bacillati</taxon>
        <taxon>Bacillota</taxon>
        <taxon>Bacilli</taxon>
        <taxon>Bacillales</taxon>
        <taxon>Alicyclobacillaceae</taxon>
        <taxon>Effusibacillus</taxon>
    </lineage>
</organism>
<dbReference type="Proteomes" id="UP000217785">
    <property type="component" value="Unassembled WGS sequence"/>
</dbReference>
<proteinExistence type="inferred from homology"/>
<protein>
    <recommendedName>
        <fullName evidence="2">Anti-sigma-W factor RsiW</fullName>
    </recommendedName>
</protein>
<reference evidence="6" key="1">
    <citation type="submission" date="2017-07" db="EMBL/GenBank/DDBJ databases">
        <title>Draft genome sequence of Effusibacillus lacus strain skLN1.</title>
        <authorList>
            <person name="Watanabe M."/>
            <person name="Kojima H."/>
            <person name="Fukui M."/>
        </authorList>
    </citation>
    <scope>NUCLEOTIDE SEQUENCE [LARGE SCALE GENOMIC DNA]</scope>
    <source>
        <strain evidence="6">skLN1</strain>
    </source>
</reference>
<dbReference type="OrthoDB" id="9782842at2"/>
<keyword evidence="6" id="KW-1185">Reference proteome</keyword>
<feature type="domain" description="Putative zinc-finger" evidence="4">
    <location>
        <begin position="3"/>
        <end position="37"/>
    </location>
</feature>
<evidence type="ECO:0000313" key="5">
    <source>
        <dbReference type="EMBL" id="GAX88413.1"/>
    </source>
</evidence>
<evidence type="ECO:0000256" key="3">
    <source>
        <dbReference type="SAM" id="Phobius"/>
    </source>
</evidence>
<accession>A0A292YI89</accession>
<dbReference type="InterPro" id="IPR041916">
    <property type="entry name" value="Anti_sigma_zinc_sf"/>
</dbReference>
<dbReference type="InterPro" id="IPR027383">
    <property type="entry name" value="Znf_put"/>
</dbReference>
<sequence>MDCKDLRKNMQLLLDDELEGAFRDQVEQHITGCPDCRQHYVELGLVVHKLSSAEWQKAPAGFTENVLEALEHAHLARRNWRVPLVRWTGLTAAAAFIFSLGVWWSMPNHFSVTANSSEGLIVKENQVIIPKGQEYKGNLIIHNGSVIVEGKVDGNIVAMNGQIYKQTGADISGHTKEINEALQMVGYYLEEFWTMVRDALK</sequence>
<keyword evidence="3" id="KW-0472">Membrane</keyword>
<comment type="caution">
    <text evidence="5">The sequence shown here is derived from an EMBL/GenBank/DDBJ whole genome shotgun (WGS) entry which is preliminary data.</text>
</comment>
<comment type="similarity">
    <text evidence="1">Belongs to the zinc-associated anti-sigma factor (ZAS) superfamily. Anti-sigma-W factor family.</text>
</comment>
<dbReference type="RefSeq" id="WP_096180086.1">
    <property type="nucleotide sequence ID" value="NZ_BDUF01000002.1"/>
</dbReference>